<dbReference type="EMBL" id="JAFBFH010000002">
    <property type="protein sequence ID" value="MBM7713537.1"/>
    <property type="molecule type" value="Genomic_DNA"/>
</dbReference>
<feature type="transmembrane region" description="Helical" evidence="1">
    <location>
        <begin position="29"/>
        <end position="49"/>
    </location>
</feature>
<accession>A0ABS2R1M4</accession>
<dbReference type="RefSeq" id="WP_205178405.1">
    <property type="nucleotide sequence ID" value="NZ_JAFBFH010000002.1"/>
</dbReference>
<proteinExistence type="predicted"/>
<comment type="caution">
    <text evidence="2">The sequence shown here is derived from an EMBL/GenBank/DDBJ whole genome shotgun (WGS) entry which is preliminary data.</text>
</comment>
<keyword evidence="3" id="KW-1185">Reference proteome</keyword>
<evidence type="ECO:0000313" key="3">
    <source>
        <dbReference type="Proteomes" id="UP000823485"/>
    </source>
</evidence>
<gene>
    <name evidence="2" type="ORF">JOC94_000505</name>
</gene>
<dbReference type="Proteomes" id="UP000823485">
    <property type="component" value="Unassembled WGS sequence"/>
</dbReference>
<keyword evidence="1" id="KW-0472">Membrane</keyword>
<evidence type="ECO:0000256" key="1">
    <source>
        <dbReference type="SAM" id="Phobius"/>
    </source>
</evidence>
<evidence type="ECO:0000313" key="2">
    <source>
        <dbReference type="EMBL" id="MBM7713537.1"/>
    </source>
</evidence>
<sequence>MPLAQCWLLESLYLLKAVCARFGFKKVYMRAFIGLFYMLAIDESLLVYWNTNDLPYASRCFQRHFNADYDNAYQRVDKRRQAFGMSLWNMSLALGWPGACRVFD</sequence>
<name>A0ABS2R1M4_9BACI</name>
<keyword evidence="1" id="KW-1133">Transmembrane helix</keyword>
<keyword evidence="1" id="KW-0812">Transmembrane</keyword>
<reference evidence="2 3" key="1">
    <citation type="submission" date="2021-01" db="EMBL/GenBank/DDBJ databases">
        <title>Genomic Encyclopedia of Type Strains, Phase IV (KMG-IV): sequencing the most valuable type-strain genomes for metagenomic binning, comparative biology and taxonomic classification.</title>
        <authorList>
            <person name="Goeker M."/>
        </authorList>
    </citation>
    <scope>NUCLEOTIDE SEQUENCE [LARGE SCALE GENOMIC DNA]</scope>
    <source>
        <strain evidence="2 3">DSM 105453</strain>
    </source>
</reference>
<protein>
    <submittedName>
        <fullName evidence="2">Uncharacterized protein</fullName>
    </submittedName>
</protein>
<organism evidence="2 3">
    <name type="scientific">Siminovitchia thermophila</name>
    <dbReference type="NCBI Taxonomy" id="1245522"/>
    <lineage>
        <taxon>Bacteria</taxon>
        <taxon>Bacillati</taxon>
        <taxon>Bacillota</taxon>
        <taxon>Bacilli</taxon>
        <taxon>Bacillales</taxon>
        <taxon>Bacillaceae</taxon>
        <taxon>Siminovitchia</taxon>
    </lineage>
</organism>